<dbReference type="Proteomes" id="UP001644719">
    <property type="component" value="Unassembled WGS sequence"/>
</dbReference>
<organism evidence="2 3">
    <name type="scientific">Blautia faecis</name>
    <dbReference type="NCBI Taxonomy" id="871665"/>
    <lineage>
        <taxon>Bacteria</taxon>
        <taxon>Bacillati</taxon>
        <taxon>Bacillota</taxon>
        <taxon>Clostridia</taxon>
        <taxon>Lachnospirales</taxon>
        <taxon>Lachnospiraceae</taxon>
        <taxon>Blautia</taxon>
    </lineage>
</organism>
<comment type="caution">
    <text evidence="2">The sequence shown here is derived from an EMBL/GenBank/DDBJ whole genome shotgun (WGS) entry which is preliminary data.</text>
</comment>
<feature type="transmembrane region" description="Helical" evidence="1">
    <location>
        <begin position="69"/>
        <end position="91"/>
    </location>
</feature>
<keyword evidence="3" id="KW-1185">Reference proteome</keyword>
<keyword evidence="1" id="KW-1133">Transmembrane helix</keyword>
<feature type="transmembrane region" description="Helical" evidence="1">
    <location>
        <begin position="30"/>
        <end position="49"/>
    </location>
</feature>
<feature type="transmembrane region" description="Helical" evidence="1">
    <location>
        <begin position="103"/>
        <end position="122"/>
    </location>
</feature>
<reference evidence="2 3" key="1">
    <citation type="journal article" date="2020" name="Cell Host Microbe">
        <title>Functional and Genomic Variation between Human-Derived Isolates of Lachnospiraceae Reveals Inter- and Intra-Species Diversity.</title>
        <authorList>
            <person name="Sorbara M.T."/>
            <person name="Littmann E.R."/>
            <person name="Fontana E."/>
            <person name="Moody T.U."/>
            <person name="Kohout C.E."/>
            <person name="Gjonbalaj M."/>
            <person name="Eaton V."/>
            <person name="Seok R."/>
            <person name="Leiner I.M."/>
            <person name="Pamer E.G."/>
        </authorList>
    </citation>
    <scope>NUCLEOTIDE SEQUENCE [LARGE SCALE GENOMIC DNA]</scope>
    <source>
        <strain evidence="2 3">MSK.17.74</strain>
    </source>
</reference>
<keyword evidence="1" id="KW-0812">Transmembrane</keyword>
<evidence type="ECO:0000313" key="3">
    <source>
        <dbReference type="Proteomes" id="UP001644719"/>
    </source>
</evidence>
<gene>
    <name evidence="2" type="ORF">G5B17_02395</name>
</gene>
<name>A0ABX2H4I8_9FIRM</name>
<evidence type="ECO:0008006" key="4">
    <source>
        <dbReference type="Google" id="ProtNLM"/>
    </source>
</evidence>
<keyword evidence="1" id="KW-0472">Membrane</keyword>
<evidence type="ECO:0000256" key="1">
    <source>
        <dbReference type="SAM" id="Phobius"/>
    </source>
</evidence>
<dbReference type="RefSeq" id="WP_118584240.1">
    <property type="nucleotide sequence ID" value="NZ_JAAITS010000004.1"/>
</dbReference>
<evidence type="ECO:0000313" key="2">
    <source>
        <dbReference type="EMBL" id="NSG84309.1"/>
    </source>
</evidence>
<accession>A0ABX2H4I8</accession>
<feature type="transmembrane region" description="Helical" evidence="1">
    <location>
        <begin position="7"/>
        <end position="24"/>
    </location>
</feature>
<protein>
    <recommendedName>
        <fullName evidence="4">ABC-transporter type IV</fullName>
    </recommendedName>
</protein>
<proteinExistence type="predicted"/>
<dbReference type="EMBL" id="JAAITS010000004">
    <property type="protein sequence ID" value="NSG84309.1"/>
    <property type="molecule type" value="Genomic_DNA"/>
</dbReference>
<sequence>MNKLKPWAKYLFLFYMGGSIYYYIEVLFRGYSYLSMFILGGICFIYCGLQNEKTSWDYPFWKQLAKSEAFVLIAEFLTGCVLNLWLGLGIWDYSNLPGNILGQTSWQFALLFLPVCAFGIILDDYLRYWFFNEDEPHYNFKLK</sequence>